<feature type="compositionally biased region" description="Pro residues" evidence="1">
    <location>
        <begin position="478"/>
        <end position="494"/>
    </location>
</feature>
<keyword evidence="3" id="KW-1185">Reference proteome</keyword>
<evidence type="ECO:0000313" key="2">
    <source>
        <dbReference type="EMBL" id="CAJ1386757.1"/>
    </source>
</evidence>
<name>A0AA36IHE7_9DINO</name>
<feature type="region of interest" description="Disordered" evidence="1">
    <location>
        <begin position="475"/>
        <end position="494"/>
    </location>
</feature>
<dbReference type="Proteomes" id="UP001178507">
    <property type="component" value="Unassembled WGS sequence"/>
</dbReference>
<reference evidence="2" key="1">
    <citation type="submission" date="2023-08" db="EMBL/GenBank/DDBJ databases">
        <authorList>
            <person name="Chen Y."/>
            <person name="Shah S."/>
            <person name="Dougan E. K."/>
            <person name="Thang M."/>
            <person name="Chan C."/>
        </authorList>
    </citation>
    <scope>NUCLEOTIDE SEQUENCE</scope>
</reference>
<feature type="region of interest" description="Disordered" evidence="1">
    <location>
        <begin position="430"/>
        <end position="458"/>
    </location>
</feature>
<evidence type="ECO:0000256" key="1">
    <source>
        <dbReference type="SAM" id="MobiDB-lite"/>
    </source>
</evidence>
<accession>A0AA36IHE7</accession>
<dbReference type="AlphaFoldDB" id="A0AA36IHE7"/>
<evidence type="ECO:0000313" key="3">
    <source>
        <dbReference type="Proteomes" id="UP001178507"/>
    </source>
</evidence>
<comment type="caution">
    <text evidence="2">The sequence shown here is derived from an EMBL/GenBank/DDBJ whole genome shotgun (WGS) entry which is preliminary data.</text>
</comment>
<gene>
    <name evidence="2" type="ORF">EVOR1521_LOCUS12969</name>
</gene>
<sequence>MDSDPFVTDVLHVLSRYSETAKDALAGDVLEVPNGGALPKDEAQEEALRQKSAEDELLVRRALDRFRAMAAAEQKRWKTGSGELLQIYVAARRQELEVAKRCFADGELKARFTQQVTDRVNQHLVPLTKKTPQPAHRETKDVEAQKAWAGEVSRAIISQVRQEWRGGQRQLLQRLAQDMREAQQTTAEVLERHLAASGASQAQATELWRQRAEELRKRLGRLVEAYRLALMAMRQAELDEVKQHNSQQGQFFQREIQQMAKADEEAQQRAGKIKKLKQALGKWQKQYLADALSQAAEREAMSAPSEMCDLQELAADAWFSEELPQLSAAANAEAAEVAETGEEEAVAAAALGRLCGEALASRLEACGIVMDHLWESSEEDAWNFLHGLEEEVPASTEAIQLYEQFLSAHGVLCPLGGPLVTSALLQEAETAQREAERAPATAKKGENSGPASRRPKFGFPSQGALLAENFGLQEASPKPAPAAFPEPPPAPPAAPAVAAATMILPKAAPSAAAGSGYPAKAKPAPAPVAKGPPVIVWVDGNPKAWQSSKLKGHSGIDFQGFDGNNKDKPWLEYCRQKALRAEHVAVVIMNRRHKADAEAIWKSCVHSGVDPPRFIVMCKQCPPEDVCREWGMQDIQVVHDWVVAADNALSEARTPAPSSAGPSAPPLEM</sequence>
<dbReference type="EMBL" id="CAUJNA010001413">
    <property type="protein sequence ID" value="CAJ1386757.1"/>
    <property type="molecule type" value="Genomic_DNA"/>
</dbReference>
<proteinExistence type="predicted"/>
<organism evidence="2 3">
    <name type="scientific">Effrenium voratum</name>
    <dbReference type="NCBI Taxonomy" id="2562239"/>
    <lineage>
        <taxon>Eukaryota</taxon>
        <taxon>Sar</taxon>
        <taxon>Alveolata</taxon>
        <taxon>Dinophyceae</taxon>
        <taxon>Suessiales</taxon>
        <taxon>Symbiodiniaceae</taxon>
        <taxon>Effrenium</taxon>
    </lineage>
</organism>
<protein>
    <submittedName>
        <fullName evidence="2">Uncharacterized protein</fullName>
    </submittedName>
</protein>